<dbReference type="Pfam" id="PF20710">
    <property type="entry name" value="DUF6824"/>
    <property type="match status" value="1"/>
</dbReference>
<dbReference type="AlphaFoldDB" id="A0A9N8EFZ4"/>
<sequence length="265" mass="28991">MSSSAPINGPSSSSLLSEDYQPCAHTVIIGRGRQVKNHPGNRRLRDLVQRNAGRYTAASSTRELKTDIIVSVVSTIRAKSKIGFVKFDKANGRWLQLEEAMARSAVGQAFRDLLQGYRSSKQSKQAKRLLEKQASQGMLPLQTAHLQLPFSVPPPPSLNLPRVVSIDGTVQAQMQVPPQCHSNYYDPTCFERLCTLVAMDDQQGNPFEPRPIVEAVAVAQDQHLAAAARTARARDYVAMLRQTSVPAPAYIHPEMDCSSGSIAAV</sequence>
<dbReference type="InterPro" id="IPR049227">
    <property type="entry name" value="DUF6824"/>
</dbReference>
<comment type="caution">
    <text evidence="2">The sequence shown here is derived from an EMBL/GenBank/DDBJ whole genome shotgun (WGS) entry which is preliminary data.</text>
</comment>
<organism evidence="2 3">
    <name type="scientific">Seminavis robusta</name>
    <dbReference type="NCBI Taxonomy" id="568900"/>
    <lineage>
        <taxon>Eukaryota</taxon>
        <taxon>Sar</taxon>
        <taxon>Stramenopiles</taxon>
        <taxon>Ochrophyta</taxon>
        <taxon>Bacillariophyta</taxon>
        <taxon>Bacillariophyceae</taxon>
        <taxon>Bacillariophycidae</taxon>
        <taxon>Naviculales</taxon>
        <taxon>Naviculaceae</taxon>
        <taxon>Seminavis</taxon>
    </lineage>
</organism>
<gene>
    <name evidence="2" type="ORF">SEMRO_888_G216470.1</name>
</gene>
<reference evidence="2" key="1">
    <citation type="submission" date="2020-06" db="EMBL/GenBank/DDBJ databases">
        <authorList>
            <consortium name="Plant Systems Biology data submission"/>
        </authorList>
    </citation>
    <scope>NUCLEOTIDE SEQUENCE</scope>
    <source>
        <strain evidence="2">D6</strain>
    </source>
</reference>
<name>A0A9N8EFZ4_9STRA</name>
<evidence type="ECO:0000313" key="2">
    <source>
        <dbReference type="EMBL" id="CAB9517879.1"/>
    </source>
</evidence>
<protein>
    <submittedName>
        <fullName evidence="2">Nitrilase family, member 2</fullName>
    </submittedName>
</protein>
<keyword evidence="3" id="KW-1185">Reference proteome</keyword>
<dbReference type="Proteomes" id="UP001153069">
    <property type="component" value="Unassembled WGS sequence"/>
</dbReference>
<evidence type="ECO:0000313" key="3">
    <source>
        <dbReference type="Proteomes" id="UP001153069"/>
    </source>
</evidence>
<accession>A0A9N8EFZ4</accession>
<feature type="domain" description="DUF6824" evidence="1">
    <location>
        <begin position="27"/>
        <end position="112"/>
    </location>
</feature>
<dbReference type="EMBL" id="CAICTM010000886">
    <property type="protein sequence ID" value="CAB9517879.1"/>
    <property type="molecule type" value="Genomic_DNA"/>
</dbReference>
<proteinExistence type="predicted"/>
<evidence type="ECO:0000259" key="1">
    <source>
        <dbReference type="Pfam" id="PF20710"/>
    </source>
</evidence>